<organism evidence="4 5">
    <name type="scientific">Zunongwangia endophytica</name>
    <dbReference type="NCBI Taxonomy" id="1808945"/>
    <lineage>
        <taxon>Bacteria</taxon>
        <taxon>Pseudomonadati</taxon>
        <taxon>Bacteroidota</taxon>
        <taxon>Flavobacteriia</taxon>
        <taxon>Flavobacteriales</taxon>
        <taxon>Flavobacteriaceae</taxon>
        <taxon>Zunongwangia</taxon>
    </lineage>
</organism>
<dbReference type="PIRSF" id="PIRSF018266">
    <property type="entry name" value="FecR"/>
    <property type="match status" value="1"/>
</dbReference>
<dbReference type="PANTHER" id="PTHR30273">
    <property type="entry name" value="PERIPLASMIC SIGNAL SENSOR AND SIGMA FACTOR ACTIVATOR FECR-RELATED"/>
    <property type="match status" value="1"/>
</dbReference>
<dbReference type="Proteomes" id="UP001595793">
    <property type="component" value="Unassembled WGS sequence"/>
</dbReference>
<dbReference type="Pfam" id="PF16344">
    <property type="entry name" value="FecR_C"/>
    <property type="match status" value="1"/>
</dbReference>
<dbReference type="PANTHER" id="PTHR30273:SF2">
    <property type="entry name" value="PROTEIN FECR"/>
    <property type="match status" value="1"/>
</dbReference>
<evidence type="ECO:0000313" key="4">
    <source>
        <dbReference type="EMBL" id="MFC4027003.1"/>
    </source>
</evidence>
<sequence length="278" mass="32756">MIDKDKIDAQFDEYWKEKPLEHSQNKKEKSWKDFHQTTIKKKRTKRPFYLKYAAAVIVLILAGSFYLLNQPQQTSASIVNISNPSDHTKVIHLPDSTEIRLYPHSKISYHKNYNKNRLVTLDGDAFFQVKKDKHHPFEVHNNNLITTVLGTTFTITTDLNKKTEVKLYEGKIKMNIEGQSESWILSPGEEFSYQKNTPEINHIKTYVDFENEKLKTIITYLEKEYGFDIQLEALNLNKETTLRINKEDHLETPLQIITEIHNLTYEIDMTRRKVILKK</sequence>
<evidence type="ECO:0000259" key="3">
    <source>
        <dbReference type="Pfam" id="PF16344"/>
    </source>
</evidence>
<protein>
    <submittedName>
        <fullName evidence="4">FecR family protein</fullName>
    </submittedName>
</protein>
<dbReference type="Gene3D" id="3.55.50.30">
    <property type="match status" value="1"/>
</dbReference>
<dbReference type="InterPro" id="IPR006860">
    <property type="entry name" value="FecR"/>
</dbReference>
<evidence type="ECO:0000259" key="2">
    <source>
        <dbReference type="Pfam" id="PF04773"/>
    </source>
</evidence>
<gene>
    <name evidence="4" type="ORF">ACFOS1_06270</name>
</gene>
<keyword evidence="1" id="KW-1133">Transmembrane helix</keyword>
<dbReference type="InterPro" id="IPR012373">
    <property type="entry name" value="Ferrdict_sens_TM"/>
</dbReference>
<dbReference type="Gene3D" id="2.60.120.1440">
    <property type="match status" value="1"/>
</dbReference>
<feature type="transmembrane region" description="Helical" evidence="1">
    <location>
        <begin position="49"/>
        <end position="68"/>
    </location>
</feature>
<comment type="caution">
    <text evidence="4">The sequence shown here is derived from an EMBL/GenBank/DDBJ whole genome shotgun (WGS) entry which is preliminary data.</text>
</comment>
<keyword evidence="1" id="KW-0472">Membrane</keyword>
<dbReference type="Pfam" id="PF04773">
    <property type="entry name" value="FecR"/>
    <property type="match status" value="1"/>
</dbReference>
<keyword evidence="1" id="KW-0812">Transmembrane</keyword>
<dbReference type="RefSeq" id="WP_290235212.1">
    <property type="nucleotide sequence ID" value="NZ_JAUFPZ010000002.1"/>
</dbReference>
<dbReference type="InterPro" id="IPR032508">
    <property type="entry name" value="FecR_C"/>
</dbReference>
<name>A0ABV8H4N6_9FLAO</name>
<evidence type="ECO:0000256" key="1">
    <source>
        <dbReference type="SAM" id="Phobius"/>
    </source>
</evidence>
<proteinExistence type="predicted"/>
<reference evidence="5" key="1">
    <citation type="journal article" date="2019" name="Int. J. Syst. Evol. Microbiol.">
        <title>The Global Catalogue of Microorganisms (GCM) 10K type strain sequencing project: providing services to taxonomists for standard genome sequencing and annotation.</title>
        <authorList>
            <consortium name="The Broad Institute Genomics Platform"/>
            <consortium name="The Broad Institute Genome Sequencing Center for Infectious Disease"/>
            <person name="Wu L."/>
            <person name="Ma J."/>
        </authorList>
    </citation>
    <scope>NUCLEOTIDE SEQUENCE [LARGE SCALE GENOMIC DNA]</scope>
    <source>
        <strain evidence="5">CECT 9128</strain>
    </source>
</reference>
<keyword evidence="5" id="KW-1185">Reference proteome</keyword>
<dbReference type="EMBL" id="JBHSAS010000006">
    <property type="protein sequence ID" value="MFC4027003.1"/>
    <property type="molecule type" value="Genomic_DNA"/>
</dbReference>
<evidence type="ECO:0000313" key="5">
    <source>
        <dbReference type="Proteomes" id="UP001595793"/>
    </source>
</evidence>
<feature type="domain" description="FecR protein" evidence="2">
    <location>
        <begin position="86"/>
        <end position="173"/>
    </location>
</feature>
<accession>A0ABV8H4N6</accession>
<feature type="domain" description="Protein FecR C-terminal" evidence="3">
    <location>
        <begin position="208"/>
        <end position="268"/>
    </location>
</feature>